<feature type="domain" description="HNH nuclease" evidence="1">
    <location>
        <begin position="185"/>
        <end position="243"/>
    </location>
</feature>
<gene>
    <name evidence="2" type="ORF">ACG04R_26670</name>
</gene>
<accession>A0ABW7HKI7</accession>
<dbReference type="Pfam" id="PF01844">
    <property type="entry name" value="HNH"/>
    <property type="match status" value="1"/>
</dbReference>
<feature type="non-terminal residue" evidence="2">
    <location>
        <position position="1"/>
    </location>
</feature>
<keyword evidence="2" id="KW-0540">Nuclease</keyword>
<keyword evidence="3" id="KW-1185">Reference proteome</keyword>
<dbReference type="RefSeq" id="WP_394417205.1">
    <property type="nucleotide sequence ID" value="NZ_JBIGIC010000021.1"/>
</dbReference>
<sequence>PKWAVTMPKRPVTMSRNQRSVTMTEMTGHDAEIGGHVGPKYAAKPPTGATRKTWVAHWNGLELALEKHLPIVGVLKDVHSSRCALSCIFDCGNPRMQRDGSAMWVQLKPRGTVGCDVRPIDIRQVLAGGVEPEPLAQVMQDFEASVLAAMQSTSEQRRARLADAPRLPRRIETTTTVFDRNPDVVVEVLLRAAGTCEGCAKAAPFLRRSNGSPYLEVHHRTPLALGGEDTVDNAIALCPNCHRAAHFG</sequence>
<evidence type="ECO:0000259" key="1">
    <source>
        <dbReference type="SMART" id="SM00507"/>
    </source>
</evidence>
<dbReference type="EMBL" id="JBIGIC010000021">
    <property type="protein sequence ID" value="MFG6490284.1"/>
    <property type="molecule type" value="Genomic_DNA"/>
</dbReference>
<dbReference type="SMART" id="SM00507">
    <property type="entry name" value="HNHc"/>
    <property type="match status" value="1"/>
</dbReference>
<comment type="caution">
    <text evidence="2">The sequence shown here is derived from an EMBL/GenBank/DDBJ whole genome shotgun (WGS) entry which is preliminary data.</text>
</comment>
<dbReference type="Proteomes" id="UP001606134">
    <property type="component" value="Unassembled WGS sequence"/>
</dbReference>
<dbReference type="Gene3D" id="1.10.30.50">
    <property type="match status" value="1"/>
</dbReference>
<name>A0ABW7HKI7_9BURK</name>
<dbReference type="InterPro" id="IPR002711">
    <property type="entry name" value="HNH"/>
</dbReference>
<proteinExistence type="predicted"/>
<evidence type="ECO:0000313" key="2">
    <source>
        <dbReference type="EMBL" id="MFG6490284.1"/>
    </source>
</evidence>
<evidence type="ECO:0000313" key="3">
    <source>
        <dbReference type="Proteomes" id="UP001606134"/>
    </source>
</evidence>
<dbReference type="InterPro" id="IPR003615">
    <property type="entry name" value="HNH_nuc"/>
</dbReference>
<protein>
    <submittedName>
        <fullName evidence="2">HNH endonuclease</fullName>
    </submittedName>
</protein>
<keyword evidence="2" id="KW-0255">Endonuclease</keyword>
<dbReference type="CDD" id="cd00085">
    <property type="entry name" value="HNHc"/>
    <property type="match status" value="1"/>
</dbReference>
<dbReference type="GO" id="GO:0004519">
    <property type="term" value="F:endonuclease activity"/>
    <property type="evidence" value="ECO:0007669"/>
    <property type="project" value="UniProtKB-KW"/>
</dbReference>
<reference evidence="2 3" key="1">
    <citation type="submission" date="2024-08" db="EMBL/GenBank/DDBJ databases">
        <authorList>
            <person name="Lu H."/>
        </authorList>
    </citation>
    <scope>NUCLEOTIDE SEQUENCE [LARGE SCALE GENOMIC DNA]</scope>
    <source>
        <strain evidence="2 3">BYS78W</strain>
    </source>
</reference>
<organism evidence="2 3">
    <name type="scientific">Pelomonas candidula</name>
    <dbReference type="NCBI Taxonomy" id="3299025"/>
    <lineage>
        <taxon>Bacteria</taxon>
        <taxon>Pseudomonadati</taxon>
        <taxon>Pseudomonadota</taxon>
        <taxon>Betaproteobacteria</taxon>
        <taxon>Burkholderiales</taxon>
        <taxon>Sphaerotilaceae</taxon>
        <taxon>Roseateles</taxon>
    </lineage>
</organism>
<keyword evidence="2" id="KW-0378">Hydrolase</keyword>